<dbReference type="InterPro" id="IPR000868">
    <property type="entry name" value="Isochorismatase-like_dom"/>
</dbReference>
<dbReference type="GO" id="GO:0016787">
    <property type="term" value="F:hydrolase activity"/>
    <property type="evidence" value="ECO:0007669"/>
    <property type="project" value="UniProtKB-KW"/>
</dbReference>
<dbReference type="OrthoDB" id="9785724at2"/>
<dbReference type="PANTHER" id="PTHR43540:SF6">
    <property type="entry name" value="ISOCHORISMATASE-LIKE DOMAIN-CONTAINING PROTEIN"/>
    <property type="match status" value="1"/>
</dbReference>
<organism evidence="4 5">
    <name type="scientific">Lacicoccus qingdaonensis</name>
    <dbReference type="NCBI Taxonomy" id="576118"/>
    <lineage>
        <taxon>Bacteria</taxon>
        <taxon>Bacillati</taxon>
        <taxon>Bacillota</taxon>
        <taxon>Bacilli</taxon>
        <taxon>Bacillales</taxon>
        <taxon>Salinicoccaceae</taxon>
        <taxon>Lacicoccus</taxon>
    </lineage>
</organism>
<dbReference type="Pfam" id="PF00857">
    <property type="entry name" value="Isochorismatase"/>
    <property type="match status" value="1"/>
</dbReference>
<protein>
    <submittedName>
        <fullName evidence="4">Nicotinamidase-related amidase</fullName>
    </submittedName>
</protein>
<evidence type="ECO:0000256" key="2">
    <source>
        <dbReference type="ARBA" id="ARBA00022801"/>
    </source>
</evidence>
<dbReference type="RefSeq" id="WP_092984136.1">
    <property type="nucleotide sequence ID" value="NZ_FNFY01000002.1"/>
</dbReference>
<dbReference type="Proteomes" id="UP000199008">
    <property type="component" value="Unassembled WGS sequence"/>
</dbReference>
<reference evidence="5" key="1">
    <citation type="submission" date="2016-10" db="EMBL/GenBank/DDBJ databases">
        <authorList>
            <person name="Varghese N."/>
            <person name="Submissions S."/>
        </authorList>
    </citation>
    <scope>NUCLEOTIDE SEQUENCE [LARGE SCALE GENOMIC DNA]</scope>
    <source>
        <strain evidence="5">CGMCC 1.8895</strain>
    </source>
</reference>
<dbReference type="AlphaFoldDB" id="A0A1G9B250"/>
<evidence type="ECO:0000313" key="4">
    <source>
        <dbReference type="EMBL" id="SDK33666.1"/>
    </source>
</evidence>
<evidence type="ECO:0000256" key="1">
    <source>
        <dbReference type="ARBA" id="ARBA00006336"/>
    </source>
</evidence>
<gene>
    <name evidence="4" type="ORF">SAMN05216216_10290</name>
</gene>
<evidence type="ECO:0000313" key="5">
    <source>
        <dbReference type="Proteomes" id="UP000199008"/>
    </source>
</evidence>
<dbReference type="EMBL" id="FNFY01000002">
    <property type="protein sequence ID" value="SDK33666.1"/>
    <property type="molecule type" value="Genomic_DNA"/>
</dbReference>
<sequence length="172" mass="19609">MKALLVIDVQKGFLEGREVLVDKISRLMQYFKMNDDKVIAFQHIDEDAGSPIEKGTEGAEIPDEILEHTDELLEKRYPISFKETDLDKILKEYGIDEVYITGFNMEFCILFTSIAAADRGYKVTVIEDLCGTENDGGTYEMDGLDIVDFIGTVIDWSGVIENKYLEETEFRI</sequence>
<accession>A0A1G9B250</accession>
<dbReference type="STRING" id="576118.SAMN05216216_10290"/>
<dbReference type="InterPro" id="IPR036380">
    <property type="entry name" value="Isochorismatase-like_sf"/>
</dbReference>
<name>A0A1G9B250_9BACL</name>
<evidence type="ECO:0000259" key="3">
    <source>
        <dbReference type="Pfam" id="PF00857"/>
    </source>
</evidence>
<proteinExistence type="inferred from homology"/>
<dbReference type="InterPro" id="IPR050272">
    <property type="entry name" value="Isochorismatase-like_hydrls"/>
</dbReference>
<dbReference type="PANTHER" id="PTHR43540">
    <property type="entry name" value="PEROXYUREIDOACRYLATE/UREIDOACRYLATE AMIDOHYDROLASE-RELATED"/>
    <property type="match status" value="1"/>
</dbReference>
<dbReference type="SUPFAM" id="SSF52499">
    <property type="entry name" value="Isochorismatase-like hydrolases"/>
    <property type="match status" value="1"/>
</dbReference>
<comment type="similarity">
    <text evidence="1">Belongs to the isochorismatase family.</text>
</comment>
<keyword evidence="2" id="KW-0378">Hydrolase</keyword>
<dbReference type="Gene3D" id="3.40.50.850">
    <property type="entry name" value="Isochorismatase-like"/>
    <property type="match status" value="1"/>
</dbReference>
<feature type="domain" description="Isochorismatase-like" evidence="3">
    <location>
        <begin position="3"/>
        <end position="141"/>
    </location>
</feature>
<keyword evidence="5" id="KW-1185">Reference proteome</keyword>